<accession>A0A0F9V5R8</accession>
<reference evidence="6" key="1">
    <citation type="journal article" date="2015" name="Nature">
        <title>Complex archaea that bridge the gap between prokaryotes and eukaryotes.</title>
        <authorList>
            <person name="Spang A."/>
            <person name="Saw J.H."/>
            <person name="Jorgensen S.L."/>
            <person name="Zaremba-Niedzwiedzka K."/>
            <person name="Martijn J."/>
            <person name="Lind A.E."/>
            <person name="van Eijk R."/>
            <person name="Schleper C."/>
            <person name="Guy L."/>
            <person name="Ettema T.J."/>
        </authorList>
    </citation>
    <scope>NUCLEOTIDE SEQUENCE</scope>
</reference>
<evidence type="ECO:0000256" key="3">
    <source>
        <dbReference type="ARBA" id="ARBA00022989"/>
    </source>
</evidence>
<sequence length="296" mass="30382">MVASALFETTVSGWSEVALLGAMGLILGIVSGLFGVGGGFLSTPLLNIFFRKDYPLAIGTTLSFILGTSAVGVASHWRLGHVNLKAVALIAIGSIAGVLVGDAVLHVMQAQFGQQYTNVMHVLFIVLLMAVALRITRGQVTNKDRDGLLKRLPIGPHVDLGNDRHLKHLSAPGLAGVGFCGGMLAGGMGIGGGVLIVPILVVTVGLPVHEAIGTSLGVLLLSATVAVVKKGWVGEVDLGIGMSLLIGSSIGAQIGVSICNKLHAHRLRRYFAYLVCLVAAMIAAKLAGLIPGPGAP</sequence>
<gene>
    <name evidence="6" type="ORF">LCGC14_0181100</name>
</gene>
<dbReference type="InterPro" id="IPR051598">
    <property type="entry name" value="TSUP/Inactive_protease-like"/>
</dbReference>
<feature type="transmembrane region" description="Helical" evidence="5">
    <location>
        <begin position="240"/>
        <end position="258"/>
    </location>
</feature>
<evidence type="ECO:0000256" key="5">
    <source>
        <dbReference type="SAM" id="Phobius"/>
    </source>
</evidence>
<feature type="transmembrane region" description="Helical" evidence="5">
    <location>
        <begin position="20"/>
        <end position="42"/>
    </location>
</feature>
<keyword evidence="4 5" id="KW-0472">Membrane</keyword>
<feature type="transmembrane region" description="Helical" evidence="5">
    <location>
        <begin position="270"/>
        <end position="290"/>
    </location>
</feature>
<dbReference type="Pfam" id="PF01925">
    <property type="entry name" value="TauE"/>
    <property type="match status" value="1"/>
</dbReference>
<evidence type="ECO:0000256" key="1">
    <source>
        <dbReference type="ARBA" id="ARBA00004141"/>
    </source>
</evidence>
<name>A0A0F9V5R8_9ZZZZ</name>
<protein>
    <recommendedName>
        <fullName evidence="7">Membrane transporter protein</fullName>
    </recommendedName>
</protein>
<keyword evidence="3 5" id="KW-1133">Transmembrane helix</keyword>
<evidence type="ECO:0008006" key="7">
    <source>
        <dbReference type="Google" id="ProtNLM"/>
    </source>
</evidence>
<evidence type="ECO:0000313" key="6">
    <source>
        <dbReference type="EMBL" id="KKN95042.1"/>
    </source>
</evidence>
<proteinExistence type="predicted"/>
<feature type="transmembrane region" description="Helical" evidence="5">
    <location>
        <begin position="211"/>
        <end position="228"/>
    </location>
</feature>
<dbReference type="InterPro" id="IPR002781">
    <property type="entry name" value="TM_pro_TauE-like"/>
</dbReference>
<feature type="transmembrane region" description="Helical" evidence="5">
    <location>
        <begin position="119"/>
        <end position="136"/>
    </location>
</feature>
<feature type="transmembrane region" description="Helical" evidence="5">
    <location>
        <begin position="86"/>
        <end position="107"/>
    </location>
</feature>
<feature type="transmembrane region" description="Helical" evidence="5">
    <location>
        <begin position="174"/>
        <end position="204"/>
    </location>
</feature>
<comment type="caution">
    <text evidence="6">The sequence shown here is derived from an EMBL/GenBank/DDBJ whole genome shotgun (WGS) entry which is preliminary data.</text>
</comment>
<feature type="transmembrane region" description="Helical" evidence="5">
    <location>
        <begin position="54"/>
        <end position="74"/>
    </location>
</feature>
<comment type="subcellular location">
    <subcellularLocation>
        <location evidence="1">Membrane</location>
        <topology evidence="1">Multi-pass membrane protein</topology>
    </subcellularLocation>
</comment>
<dbReference type="PANTHER" id="PTHR43701:SF2">
    <property type="entry name" value="MEMBRANE TRANSPORTER PROTEIN YJNA-RELATED"/>
    <property type="match status" value="1"/>
</dbReference>
<dbReference type="GO" id="GO:0016020">
    <property type="term" value="C:membrane"/>
    <property type="evidence" value="ECO:0007669"/>
    <property type="project" value="UniProtKB-SubCell"/>
</dbReference>
<dbReference type="EMBL" id="LAZR01000073">
    <property type="protein sequence ID" value="KKN95042.1"/>
    <property type="molecule type" value="Genomic_DNA"/>
</dbReference>
<organism evidence="6">
    <name type="scientific">marine sediment metagenome</name>
    <dbReference type="NCBI Taxonomy" id="412755"/>
    <lineage>
        <taxon>unclassified sequences</taxon>
        <taxon>metagenomes</taxon>
        <taxon>ecological metagenomes</taxon>
    </lineage>
</organism>
<dbReference type="AlphaFoldDB" id="A0A0F9V5R8"/>
<evidence type="ECO:0000256" key="2">
    <source>
        <dbReference type="ARBA" id="ARBA00022692"/>
    </source>
</evidence>
<dbReference type="PANTHER" id="PTHR43701">
    <property type="entry name" value="MEMBRANE TRANSPORTER PROTEIN MJ0441-RELATED"/>
    <property type="match status" value="1"/>
</dbReference>
<evidence type="ECO:0000256" key="4">
    <source>
        <dbReference type="ARBA" id="ARBA00023136"/>
    </source>
</evidence>
<keyword evidence="2 5" id="KW-0812">Transmembrane</keyword>